<evidence type="ECO:0000256" key="2">
    <source>
        <dbReference type="ARBA" id="ARBA00011881"/>
    </source>
</evidence>
<evidence type="ECO:0000256" key="3">
    <source>
        <dbReference type="ARBA" id="ARBA00022857"/>
    </source>
</evidence>
<protein>
    <recommendedName>
        <fullName evidence="7">L-xylulose reductase</fullName>
    </recommendedName>
</protein>
<dbReference type="GO" id="GO:0006006">
    <property type="term" value="P:glucose metabolic process"/>
    <property type="evidence" value="ECO:0007669"/>
    <property type="project" value="TreeGrafter"/>
</dbReference>
<dbReference type="PANTHER" id="PTHR44252">
    <property type="entry name" value="D-ERYTHRULOSE REDUCTASE"/>
    <property type="match status" value="1"/>
</dbReference>
<dbReference type="EMBL" id="JAPWDV010000001">
    <property type="protein sequence ID" value="KAJ6221898.1"/>
    <property type="molecule type" value="Genomic_DNA"/>
</dbReference>
<dbReference type="Proteomes" id="UP001142055">
    <property type="component" value="Chromosome 1"/>
</dbReference>
<comment type="subunit">
    <text evidence="2">Homotetramer.</text>
</comment>
<dbReference type="Gene3D" id="3.40.50.720">
    <property type="entry name" value="NAD(P)-binding Rossmann-like Domain"/>
    <property type="match status" value="1"/>
</dbReference>
<evidence type="ECO:0008006" key="7">
    <source>
        <dbReference type="Google" id="ProtNLM"/>
    </source>
</evidence>
<dbReference type="InterPro" id="IPR051737">
    <property type="entry name" value="L-xylulose/Carbonyl_redctase"/>
</dbReference>
<dbReference type="PANTHER" id="PTHR44252:SF3">
    <property type="entry name" value="D-ERYTHRULOSE REDUCTASE-RELATED"/>
    <property type="match status" value="1"/>
</dbReference>
<keyword evidence="6" id="KW-1185">Reference proteome</keyword>
<sequence>MKTLALHLYRALVTGAGRGIGREIVRLLLSSGASVVAVSRTQANLDSLKNEFINFPLEIVCVDLSKWNETETALKPYSHSIDLLVNNAAYAHCIPLEEITEEHMDIHWNLNVKAAVNVTRLVSNGMKERRYGAIVNNSSIAGLIGVANHLAYGASKAALDMVTKVTALELGHYNIRVNSVNPTVTWTEMAMAGWSDKVKRDTMMEKIPLKRFAEPIEVAQTIVYLLSDRASMLNGIMLPIDGGQSNTSCPI</sequence>
<dbReference type="GO" id="GO:0005997">
    <property type="term" value="P:xylulose metabolic process"/>
    <property type="evidence" value="ECO:0007669"/>
    <property type="project" value="TreeGrafter"/>
</dbReference>
<dbReference type="AlphaFoldDB" id="A0A9Q0M8U1"/>
<evidence type="ECO:0000313" key="6">
    <source>
        <dbReference type="Proteomes" id="UP001142055"/>
    </source>
</evidence>
<dbReference type="PRINTS" id="PR00081">
    <property type="entry name" value="GDHRDH"/>
</dbReference>
<gene>
    <name evidence="5" type="ORF">RDWZM_000443</name>
</gene>
<name>A0A9Q0M8U1_BLOTA</name>
<dbReference type="OMA" id="EYACTWS"/>
<comment type="similarity">
    <text evidence="1">Belongs to the short-chain dehydrogenases/reductases (SDR) family.</text>
</comment>
<organism evidence="5 6">
    <name type="scientific">Blomia tropicalis</name>
    <name type="common">Mite</name>
    <dbReference type="NCBI Taxonomy" id="40697"/>
    <lineage>
        <taxon>Eukaryota</taxon>
        <taxon>Metazoa</taxon>
        <taxon>Ecdysozoa</taxon>
        <taxon>Arthropoda</taxon>
        <taxon>Chelicerata</taxon>
        <taxon>Arachnida</taxon>
        <taxon>Acari</taxon>
        <taxon>Acariformes</taxon>
        <taxon>Sarcoptiformes</taxon>
        <taxon>Astigmata</taxon>
        <taxon>Glycyphagoidea</taxon>
        <taxon>Echimyopodidae</taxon>
        <taxon>Blomia</taxon>
    </lineage>
</organism>
<dbReference type="Pfam" id="PF13561">
    <property type="entry name" value="adh_short_C2"/>
    <property type="match status" value="1"/>
</dbReference>
<proteinExistence type="inferred from homology"/>
<dbReference type="InterPro" id="IPR020904">
    <property type="entry name" value="Sc_DH/Rdtase_CS"/>
</dbReference>
<dbReference type="GO" id="GO:0050038">
    <property type="term" value="F:L-xylulose reductase (NADPH) activity"/>
    <property type="evidence" value="ECO:0007669"/>
    <property type="project" value="TreeGrafter"/>
</dbReference>
<comment type="caution">
    <text evidence="5">The sequence shown here is derived from an EMBL/GenBank/DDBJ whole genome shotgun (WGS) entry which is preliminary data.</text>
</comment>
<evidence type="ECO:0000256" key="1">
    <source>
        <dbReference type="ARBA" id="ARBA00006484"/>
    </source>
</evidence>
<evidence type="ECO:0000313" key="5">
    <source>
        <dbReference type="EMBL" id="KAJ6221898.1"/>
    </source>
</evidence>
<dbReference type="PROSITE" id="PS00061">
    <property type="entry name" value="ADH_SHORT"/>
    <property type="match status" value="1"/>
</dbReference>
<dbReference type="PRINTS" id="PR00080">
    <property type="entry name" value="SDRFAMILY"/>
</dbReference>
<reference evidence="5" key="1">
    <citation type="submission" date="2022-12" db="EMBL/GenBank/DDBJ databases">
        <title>Genome assemblies of Blomia tropicalis.</title>
        <authorList>
            <person name="Cui Y."/>
        </authorList>
    </citation>
    <scope>NUCLEOTIDE SEQUENCE</scope>
    <source>
        <tissue evidence="5">Adult mites</tissue>
    </source>
</reference>
<dbReference type="FunFam" id="3.40.50.720:FF:000084">
    <property type="entry name" value="Short-chain dehydrogenase reductase"/>
    <property type="match status" value="1"/>
</dbReference>
<evidence type="ECO:0000256" key="4">
    <source>
        <dbReference type="ARBA" id="ARBA00023002"/>
    </source>
</evidence>
<keyword evidence="3" id="KW-0521">NADP</keyword>
<accession>A0A9Q0M8U1</accession>
<dbReference type="InterPro" id="IPR036291">
    <property type="entry name" value="NAD(P)-bd_dom_sf"/>
</dbReference>
<keyword evidence="4" id="KW-0560">Oxidoreductase</keyword>
<dbReference type="GO" id="GO:0004090">
    <property type="term" value="F:carbonyl reductase (NADPH) activity"/>
    <property type="evidence" value="ECO:0007669"/>
    <property type="project" value="TreeGrafter"/>
</dbReference>
<dbReference type="SUPFAM" id="SSF51735">
    <property type="entry name" value="NAD(P)-binding Rossmann-fold domains"/>
    <property type="match status" value="1"/>
</dbReference>
<dbReference type="InterPro" id="IPR002347">
    <property type="entry name" value="SDR_fam"/>
</dbReference>